<comment type="caution">
    <text evidence="3">The sequence shown here is derived from an EMBL/GenBank/DDBJ whole genome shotgun (WGS) entry which is preliminary data.</text>
</comment>
<keyword evidence="2" id="KW-1133">Transmembrane helix</keyword>
<dbReference type="Proteomes" id="UP000314294">
    <property type="component" value="Unassembled WGS sequence"/>
</dbReference>
<keyword evidence="4" id="KW-1185">Reference proteome</keyword>
<name>A0A4Z2EX57_9TELE</name>
<dbReference type="EMBL" id="SRLO01002224">
    <property type="protein sequence ID" value="TNN33507.1"/>
    <property type="molecule type" value="Genomic_DNA"/>
</dbReference>
<feature type="region of interest" description="Disordered" evidence="1">
    <location>
        <begin position="34"/>
        <end position="58"/>
    </location>
</feature>
<dbReference type="AlphaFoldDB" id="A0A4Z2EX57"/>
<proteinExistence type="predicted"/>
<accession>A0A4Z2EX57</accession>
<evidence type="ECO:0000256" key="2">
    <source>
        <dbReference type="SAM" id="Phobius"/>
    </source>
</evidence>
<keyword evidence="2" id="KW-0472">Membrane</keyword>
<reference evidence="3 4" key="1">
    <citation type="submission" date="2019-03" db="EMBL/GenBank/DDBJ databases">
        <title>First draft genome of Liparis tanakae, snailfish: a comprehensive survey of snailfish specific genes.</title>
        <authorList>
            <person name="Kim W."/>
            <person name="Song I."/>
            <person name="Jeong J.-H."/>
            <person name="Kim D."/>
            <person name="Kim S."/>
            <person name="Ryu S."/>
            <person name="Song J.Y."/>
            <person name="Lee S.K."/>
        </authorList>
    </citation>
    <scope>NUCLEOTIDE SEQUENCE [LARGE SCALE GENOMIC DNA]</scope>
    <source>
        <tissue evidence="3">Muscle</tissue>
    </source>
</reference>
<feature type="compositionally biased region" description="Low complexity" evidence="1">
    <location>
        <begin position="34"/>
        <end position="44"/>
    </location>
</feature>
<keyword evidence="2" id="KW-0812">Transmembrane</keyword>
<sequence length="241" mass="25228">MHFRAKVLSQEGHCNGAVVVFFFNVDAAVEAPVSSWTPSSSLTSEAASVDTASGTDGEPEVLSADLRLLGPASRPALGAAPAPSAPGLGSAAGPSSASHTEPFNIARIFRTAPLVQVSMRDANWSCGVPGRRSSAASLCSLSTRGPAAGGAARGRAAAGGMAAEHCARSLRSAATVTSTSAAMRADIRLSRVSRLNMFGTDLMLWFNHGKWFRSGCCCSGSSFFFFVVFLFFFVFFFFFFA</sequence>
<evidence type="ECO:0000256" key="1">
    <source>
        <dbReference type="SAM" id="MobiDB-lite"/>
    </source>
</evidence>
<organism evidence="3 4">
    <name type="scientific">Liparis tanakae</name>
    <name type="common">Tanaka's snailfish</name>
    <dbReference type="NCBI Taxonomy" id="230148"/>
    <lineage>
        <taxon>Eukaryota</taxon>
        <taxon>Metazoa</taxon>
        <taxon>Chordata</taxon>
        <taxon>Craniata</taxon>
        <taxon>Vertebrata</taxon>
        <taxon>Euteleostomi</taxon>
        <taxon>Actinopterygii</taxon>
        <taxon>Neopterygii</taxon>
        <taxon>Teleostei</taxon>
        <taxon>Neoteleostei</taxon>
        <taxon>Acanthomorphata</taxon>
        <taxon>Eupercaria</taxon>
        <taxon>Perciformes</taxon>
        <taxon>Cottioidei</taxon>
        <taxon>Cottales</taxon>
        <taxon>Liparidae</taxon>
        <taxon>Liparis</taxon>
    </lineage>
</organism>
<gene>
    <name evidence="3" type="ORF">EYF80_056328</name>
</gene>
<feature type="transmembrane region" description="Helical" evidence="2">
    <location>
        <begin position="223"/>
        <end position="240"/>
    </location>
</feature>
<feature type="region of interest" description="Disordered" evidence="1">
    <location>
        <begin position="75"/>
        <end position="96"/>
    </location>
</feature>
<protein>
    <submittedName>
        <fullName evidence="3">Uncharacterized protein</fullName>
    </submittedName>
</protein>
<evidence type="ECO:0000313" key="4">
    <source>
        <dbReference type="Proteomes" id="UP000314294"/>
    </source>
</evidence>
<evidence type="ECO:0000313" key="3">
    <source>
        <dbReference type="EMBL" id="TNN33507.1"/>
    </source>
</evidence>